<name>A0AAD7E8L9_9AGAR</name>
<dbReference type="AlphaFoldDB" id="A0AAD7E8L9"/>
<dbReference type="EMBL" id="JARIHO010000109">
    <property type="protein sequence ID" value="KAJ7303000.1"/>
    <property type="molecule type" value="Genomic_DNA"/>
</dbReference>
<reference evidence="1" key="1">
    <citation type="submission" date="2023-03" db="EMBL/GenBank/DDBJ databases">
        <title>Massive genome expansion in bonnet fungi (Mycena s.s.) driven by repeated elements and novel gene families across ecological guilds.</title>
        <authorList>
            <consortium name="Lawrence Berkeley National Laboratory"/>
            <person name="Harder C.B."/>
            <person name="Miyauchi S."/>
            <person name="Viragh M."/>
            <person name="Kuo A."/>
            <person name="Thoen E."/>
            <person name="Andreopoulos B."/>
            <person name="Lu D."/>
            <person name="Skrede I."/>
            <person name="Drula E."/>
            <person name="Henrissat B."/>
            <person name="Morin E."/>
            <person name="Kohler A."/>
            <person name="Barry K."/>
            <person name="LaButti K."/>
            <person name="Morin E."/>
            <person name="Salamov A."/>
            <person name="Lipzen A."/>
            <person name="Mereny Z."/>
            <person name="Hegedus B."/>
            <person name="Baldrian P."/>
            <person name="Stursova M."/>
            <person name="Weitz H."/>
            <person name="Taylor A."/>
            <person name="Grigoriev I.V."/>
            <person name="Nagy L.G."/>
            <person name="Martin F."/>
            <person name="Kauserud H."/>
        </authorList>
    </citation>
    <scope>NUCLEOTIDE SEQUENCE</scope>
    <source>
        <strain evidence="1">CBHHK002</strain>
    </source>
</reference>
<accession>A0AAD7E8L9</accession>
<evidence type="ECO:0000313" key="1">
    <source>
        <dbReference type="EMBL" id="KAJ7303000.1"/>
    </source>
</evidence>
<proteinExistence type="predicted"/>
<gene>
    <name evidence="1" type="ORF">DFH08DRAFT_794161</name>
</gene>
<evidence type="ECO:0000313" key="2">
    <source>
        <dbReference type="Proteomes" id="UP001218218"/>
    </source>
</evidence>
<organism evidence="1 2">
    <name type="scientific">Mycena albidolilacea</name>
    <dbReference type="NCBI Taxonomy" id="1033008"/>
    <lineage>
        <taxon>Eukaryota</taxon>
        <taxon>Fungi</taxon>
        <taxon>Dikarya</taxon>
        <taxon>Basidiomycota</taxon>
        <taxon>Agaricomycotina</taxon>
        <taxon>Agaricomycetes</taxon>
        <taxon>Agaricomycetidae</taxon>
        <taxon>Agaricales</taxon>
        <taxon>Marasmiineae</taxon>
        <taxon>Mycenaceae</taxon>
        <taxon>Mycena</taxon>
    </lineage>
</organism>
<dbReference type="Proteomes" id="UP001218218">
    <property type="component" value="Unassembled WGS sequence"/>
</dbReference>
<sequence>MSQTETISGEGHEDSFEPVLPPEIEREIFELTAQFPGNAVNLVLVARRTQIWIERLIYETVTLADCEICDKFLRTVDSRPAQFFADNVKSLCVPGDIDPLGAVRVLKACQGVVNLAIWLVGPQDTPFFPFVSALRPTHLSINIHGLYGVQCTPDFAHPFFSHVTHLELIDWLEWAPHIAALSPHLTHLALDFDLCAEGSVTLLRAVLAACRSLAVCIALVGDDESMIVASDRLAGIGDARLVILSESDVIENWEASLRGTDASLWAFAEDIVAAKSGL</sequence>
<protein>
    <submittedName>
        <fullName evidence="1">Uncharacterized protein</fullName>
    </submittedName>
</protein>
<keyword evidence="2" id="KW-1185">Reference proteome</keyword>
<comment type="caution">
    <text evidence="1">The sequence shown here is derived from an EMBL/GenBank/DDBJ whole genome shotgun (WGS) entry which is preliminary data.</text>
</comment>